<proteinExistence type="inferred from homology"/>
<gene>
    <name evidence="7" type="primary">ADK2</name>
    <name evidence="10" type="ORF">K489DRAFT_325308</name>
</gene>
<dbReference type="OrthoDB" id="439792at2759"/>
<comment type="subunit">
    <text evidence="7">Monomer.</text>
</comment>
<feature type="region of interest" description="NMPbind" evidence="7">
    <location>
        <begin position="40"/>
        <end position="69"/>
    </location>
</feature>
<keyword evidence="3 7" id="KW-0547">Nucleotide-binding</keyword>
<evidence type="ECO:0000256" key="5">
    <source>
        <dbReference type="ARBA" id="ARBA00023128"/>
    </source>
</evidence>
<evidence type="ECO:0000259" key="8">
    <source>
        <dbReference type="Pfam" id="PF05191"/>
    </source>
</evidence>
<evidence type="ECO:0000256" key="3">
    <source>
        <dbReference type="ARBA" id="ARBA00022741"/>
    </source>
</evidence>
<evidence type="ECO:0000256" key="4">
    <source>
        <dbReference type="ARBA" id="ARBA00022777"/>
    </source>
</evidence>
<dbReference type="RefSeq" id="XP_033456464.1">
    <property type="nucleotide sequence ID" value="XM_033601824.1"/>
</dbReference>
<dbReference type="EC" id="2.7.4.10" evidence="7"/>
<accession>A0A6J3LUT6</accession>
<sequence length="241" mass="27124">MSTSELRRAARIILIGAPGVGKGTQTTRMLKRFPQLSSISSGDLLRDNVRNRTPLGIQAEALMARGALVPDSMILRLIRNALTTRGCGYITIPPSLESEYQYSEHPDASFILDGFPRNAPQATQLEELIPVNLAIHVHTPFEIIQERMSNRWVHPASGRIYNTTYNAPKIAGKDDVTGEPLVQRADDKPEVWQARLKTFEDSSRDLLEYYARKGVLWKVEGESSNEITPRIFEEFEKRFGA</sequence>
<dbReference type="HAMAP" id="MF_00235">
    <property type="entry name" value="Adenylate_kinase_Adk"/>
    <property type="match status" value="1"/>
</dbReference>
<dbReference type="Proteomes" id="UP000504637">
    <property type="component" value="Unplaced"/>
</dbReference>
<protein>
    <recommendedName>
        <fullName evidence="7">GTP:AMP phosphotransferase, mitochondrial</fullName>
        <ecNumber evidence="7">2.7.4.10</ecNumber>
    </recommendedName>
    <alternativeName>
        <fullName evidence="7">Adenylate kinase 3</fullName>
        <shortName evidence="7">AK 3</shortName>
    </alternativeName>
</protein>
<keyword evidence="6 7" id="KW-0342">GTP-binding</keyword>
<comment type="subcellular location">
    <subcellularLocation>
        <location evidence="1 7">Mitochondrion matrix</location>
    </subcellularLocation>
</comment>
<dbReference type="InterPro" id="IPR033690">
    <property type="entry name" value="Adenylat_kinase_CS"/>
</dbReference>
<dbReference type="Pfam" id="PF05191">
    <property type="entry name" value="ADK_lid"/>
    <property type="match status" value="1"/>
</dbReference>
<comment type="catalytic activity">
    <reaction evidence="7">
        <text>a ribonucleoside 5'-triphosphate + AMP = a ribonucleoside 5'-diphosphate + ADP</text>
        <dbReference type="Rhea" id="RHEA:13749"/>
        <dbReference type="ChEBI" id="CHEBI:57930"/>
        <dbReference type="ChEBI" id="CHEBI:61557"/>
        <dbReference type="ChEBI" id="CHEBI:456215"/>
        <dbReference type="ChEBI" id="CHEBI:456216"/>
        <dbReference type="EC" id="2.7.4.10"/>
    </reaction>
</comment>
<comment type="similarity">
    <text evidence="7">Belongs to the adenylate kinase family. AK3 subfamily.</text>
</comment>
<keyword evidence="2 7" id="KW-0808">Transferase</keyword>
<evidence type="ECO:0000313" key="10">
    <source>
        <dbReference type="RefSeq" id="XP_033456464.1"/>
    </source>
</evidence>
<dbReference type="CDD" id="cd01428">
    <property type="entry name" value="ADK"/>
    <property type="match status" value="1"/>
</dbReference>
<reference evidence="10" key="3">
    <citation type="submission" date="2025-08" db="UniProtKB">
        <authorList>
            <consortium name="RefSeq"/>
        </authorList>
    </citation>
    <scope>IDENTIFICATION</scope>
    <source>
        <strain evidence="10">CBS 342.82</strain>
    </source>
</reference>
<comment type="domain">
    <text evidence="7">Consists of three domains, a large central CORE domain and two small peripheral domains, NMPbind and LID, which undergo movements during catalysis. The LID domain closes over the site of phosphoryl transfer upon GTP binding. Assembling and dissambling the active center during each catalytic cycle provides an effective means to prevent GTP hydrolysis.</text>
</comment>
<organism evidence="10">
    <name type="scientific">Dissoconium aciculare CBS 342.82</name>
    <dbReference type="NCBI Taxonomy" id="1314786"/>
    <lineage>
        <taxon>Eukaryota</taxon>
        <taxon>Fungi</taxon>
        <taxon>Dikarya</taxon>
        <taxon>Ascomycota</taxon>
        <taxon>Pezizomycotina</taxon>
        <taxon>Dothideomycetes</taxon>
        <taxon>Dothideomycetidae</taxon>
        <taxon>Mycosphaerellales</taxon>
        <taxon>Dissoconiaceae</taxon>
        <taxon>Dissoconium</taxon>
    </lineage>
</organism>
<dbReference type="Pfam" id="PF00406">
    <property type="entry name" value="ADK"/>
    <property type="match status" value="2"/>
</dbReference>
<dbReference type="GO" id="GO:0006172">
    <property type="term" value="P:ADP biosynthetic process"/>
    <property type="evidence" value="ECO:0007669"/>
    <property type="project" value="UniProtKB-UniRule"/>
</dbReference>
<feature type="region of interest" description="LID" evidence="7">
    <location>
        <begin position="150"/>
        <end position="187"/>
    </location>
</feature>
<evidence type="ECO:0000313" key="9">
    <source>
        <dbReference type="Proteomes" id="UP000504637"/>
    </source>
</evidence>
<dbReference type="GO" id="GO:0005524">
    <property type="term" value="F:ATP binding"/>
    <property type="evidence" value="ECO:0007669"/>
    <property type="project" value="InterPro"/>
</dbReference>
<feature type="binding site" evidence="7">
    <location>
        <begin position="160"/>
        <end position="161"/>
    </location>
    <ligand>
        <name>GTP</name>
        <dbReference type="ChEBI" id="CHEBI:37565"/>
    </ligand>
</feature>
<dbReference type="InterPro" id="IPR000850">
    <property type="entry name" value="Adenylat/UMP-CMP_kin"/>
</dbReference>
<dbReference type="Gene3D" id="3.40.50.300">
    <property type="entry name" value="P-loop containing nucleotide triphosphate hydrolases"/>
    <property type="match status" value="1"/>
</dbReference>
<feature type="binding site" evidence="7">
    <location>
        <begin position="114"/>
        <end position="117"/>
    </location>
    <ligand>
        <name>AMP</name>
        <dbReference type="ChEBI" id="CHEBI:456215"/>
    </ligand>
</feature>
<dbReference type="GO" id="GO:0004017">
    <property type="term" value="F:AMP kinase activity"/>
    <property type="evidence" value="ECO:0007669"/>
    <property type="project" value="InterPro"/>
</dbReference>
<dbReference type="GO" id="GO:0005525">
    <property type="term" value="F:GTP binding"/>
    <property type="evidence" value="ECO:0007669"/>
    <property type="project" value="UniProtKB-KW"/>
</dbReference>
<name>A0A6J3LUT6_9PEZI</name>
<dbReference type="GO" id="GO:0046033">
    <property type="term" value="P:AMP metabolic process"/>
    <property type="evidence" value="ECO:0007669"/>
    <property type="project" value="UniProtKB-UniRule"/>
</dbReference>
<feature type="binding site" evidence="7">
    <location>
        <position position="121"/>
    </location>
    <ligand>
        <name>AMP</name>
        <dbReference type="ChEBI" id="CHEBI:456215"/>
    </ligand>
</feature>
<evidence type="ECO:0000256" key="1">
    <source>
        <dbReference type="ARBA" id="ARBA00004305"/>
    </source>
</evidence>
<dbReference type="PANTHER" id="PTHR23359">
    <property type="entry name" value="NUCLEOTIDE KINASE"/>
    <property type="match status" value="1"/>
</dbReference>
<reference evidence="10" key="1">
    <citation type="submission" date="2020-01" db="EMBL/GenBank/DDBJ databases">
        <authorList>
            <consortium name="DOE Joint Genome Institute"/>
            <person name="Haridas S."/>
            <person name="Albert R."/>
            <person name="Binder M."/>
            <person name="Bloem J."/>
            <person name="Labutti K."/>
            <person name="Salamov A."/>
            <person name="Andreopoulos B."/>
            <person name="Baker S.E."/>
            <person name="Barry K."/>
            <person name="Bills G."/>
            <person name="Bluhm B.H."/>
            <person name="Cannon C."/>
            <person name="Castanera R."/>
            <person name="Culley D.E."/>
            <person name="Daum C."/>
            <person name="Ezra D."/>
            <person name="Gonzalez J.B."/>
            <person name="Henrissat B."/>
            <person name="Kuo A."/>
            <person name="Liang C."/>
            <person name="Lipzen A."/>
            <person name="Lutzoni F."/>
            <person name="Magnuson J."/>
            <person name="Mondo S."/>
            <person name="Nolan M."/>
            <person name="Ohm R."/>
            <person name="Pangilinan J."/>
            <person name="Park H.-J."/>
            <person name="Ramirez L."/>
            <person name="Alfaro M."/>
            <person name="Sun H."/>
            <person name="Tritt A."/>
            <person name="Yoshinaga Y."/>
            <person name="Zwiers L.-H."/>
            <person name="Turgeon B.G."/>
            <person name="Goodwin S.B."/>
            <person name="Spatafora J.W."/>
            <person name="Crous P.W."/>
            <person name="Grigoriev I.V."/>
        </authorList>
    </citation>
    <scope>NUCLEOTIDE SEQUENCE</scope>
    <source>
        <strain evidence="10">CBS 342.82</strain>
    </source>
</reference>
<dbReference type="PRINTS" id="PR00094">
    <property type="entry name" value="ADENYLTKNASE"/>
</dbReference>
<feature type="domain" description="Adenylate kinase active site lid" evidence="8">
    <location>
        <begin position="151"/>
        <end position="186"/>
    </location>
</feature>
<dbReference type="SUPFAM" id="SSF52540">
    <property type="entry name" value="P-loop containing nucleoside triphosphate hydrolases"/>
    <property type="match status" value="1"/>
</dbReference>
<feature type="binding site" evidence="7">
    <location>
        <position position="46"/>
    </location>
    <ligand>
        <name>AMP</name>
        <dbReference type="ChEBI" id="CHEBI:456215"/>
    </ligand>
</feature>
<dbReference type="InterPro" id="IPR028586">
    <property type="entry name" value="AK3/Ak4_mitochondrial"/>
</dbReference>
<dbReference type="GO" id="GO:0046899">
    <property type="term" value="F:nucleoside triphosphate adenylate kinase activity"/>
    <property type="evidence" value="ECO:0007669"/>
    <property type="project" value="UniProtKB-UniRule"/>
</dbReference>
<dbReference type="GO" id="GO:0005759">
    <property type="term" value="C:mitochondrial matrix"/>
    <property type="evidence" value="ECO:0007669"/>
    <property type="project" value="UniProtKB-SubCell"/>
</dbReference>
<dbReference type="PROSITE" id="PS00113">
    <property type="entry name" value="ADENYLATE_KINASE"/>
    <property type="match status" value="1"/>
</dbReference>
<dbReference type="InterPro" id="IPR007862">
    <property type="entry name" value="Adenylate_kinase_lid-dom"/>
</dbReference>
<evidence type="ECO:0000256" key="6">
    <source>
        <dbReference type="ARBA" id="ARBA00023134"/>
    </source>
</evidence>
<feature type="binding site" evidence="7">
    <location>
        <begin position="67"/>
        <end position="69"/>
    </location>
    <ligand>
        <name>AMP</name>
        <dbReference type="ChEBI" id="CHEBI:456215"/>
    </ligand>
</feature>
<evidence type="ECO:0000256" key="2">
    <source>
        <dbReference type="ARBA" id="ARBA00022679"/>
    </source>
</evidence>
<feature type="binding site" evidence="7">
    <location>
        <position position="224"/>
    </location>
    <ligand>
        <name>GTP</name>
        <dbReference type="ChEBI" id="CHEBI:37565"/>
    </ligand>
</feature>
<dbReference type="AlphaFoldDB" id="A0A6J3LUT6"/>
<feature type="binding site" evidence="7">
    <location>
        <begin position="19"/>
        <end position="24"/>
    </location>
    <ligand>
        <name>GTP</name>
        <dbReference type="ChEBI" id="CHEBI:37565"/>
    </ligand>
</feature>
<dbReference type="GO" id="GO:0046041">
    <property type="term" value="P:ITP metabolic process"/>
    <property type="evidence" value="ECO:0007669"/>
    <property type="project" value="UniProtKB-UniRule"/>
</dbReference>
<keyword evidence="5 7" id="KW-0496">Mitochondrion</keyword>
<dbReference type="InterPro" id="IPR027417">
    <property type="entry name" value="P-loop_NTPase"/>
</dbReference>
<feature type="binding site" evidence="7">
    <location>
        <position position="151"/>
    </location>
    <ligand>
        <name>GTP</name>
        <dbReference type="ChEBI" id="CHEBI:37565"/>
    </ligand>
</feature>
<keyword evidence="4 7" id="KW-0418">Kinase</keyword>
<feature type="binding site" evidence="7">
    <location>
        <position position="41"/>
    </location>
    <ligand>
        <name>AMP</name>
        <dbReference type="ChEBI" id="CHEBI:456215"/>
    </ligand>
</feature>
<dbReference type="GO" id="GO:0046039">
    <property type="term" value="P:GTP metabolic process"/>
    <property type="evidence" value="ECO:0007669"/>
    <property type="project" value="UniProtKB-UniRule"/>
</dbReference>
<feature type="binding site" evidence="7">
    <location>
        <position position="195"/>
    </location>
    <ligand>
        <name>AMP</name>
        <dbReference type="ChEBI" id="CHEBI:456215"/>
    </ligand>
</feature>
<feature type="binding site" evidence="7">
    <location>
        <position position="184"/>
    </location>
    <ligand>
        <name>AMP</name>
        <dbReference type="ChEBI" id="CHEBI:456215"/>
    </ligand>
</feature>
<evidence type="ECO:0000256" key="7">
    <source>
        <dbReference type="HAMAP-Rule" id="MF_03169"/>
    </source>
</evidence>
<dbReference type="NCBIfam" id="TIGR01351">
    <property type="entry name" value="adk"/>
    <property type="match status" value="1"/>
</dbReference>
<dbReference type="InterPro" id="IPR006259">
    <property type="entry name" value="Adenyl_kin_sub"/>
</dbReference>
<dbReference type="HAMAP" id="MF_03169">
    <property type="entry name" value="Adenylate_kinase_AK3"/>
    <property type="match status" value="1"/>
</dbReference>
<comment type="function">
    <text evidence="7">Involved in maintaining the homeostasis of cellular nucleotides by catalyzing the interconversion of nucleoside phosphates. Has GTP:AMP phosphotransferase and ITP:AMP phosphotransferase activities.</text>
</comment>
<keyword evidence="9" id="KW-1185">Reference proteome</keyword>
<reference evidence="10" key="2">
    <citation type="submission" date="2020-04" db="EMBL/GenBank/DDBJ databases">
        <authorList>
            <consortium name="NCBI Genome Project"/>
        </authorList>
    </citation>
    <scope>NUCLEOTIDE SEQUENCE</scope>
    <source>
        <strain evidence="10">CBS 342.82</strain>
    </source>
</reference>